<dbReference type="Pfam" id="PF00849">
    <property type="entry name" value="PseudoU_synth_2"/>
    <property type="match status" value="1"/>
</dbReference>
<evidence type="ECO:0000259" key="3">
    <source>
        <dbReference type="Pfam" id="PF00849"/>
    </source>
</evidence>
<dbReference type="InterPro" id="IPR050188">
    <property type="entry name" value="RluA_PseudoU_synthase"/>
</dbReference>
<evidence type="ECO:0000313" key="4">
    <source>
        <dbReference type="EMBL" id="GEO06429.1"/>
    </source>
</evidence>
<dbReference type="RefSeq" id="WP_146902440.1">
    <property type="nucleotide sequence ID" value="NZ_BJYS01000036.1"/>
</dbReference>
<dbReference type="GO" id="GO:0140098">
    <property type="term" value="F:catalytic activity, acting on RNA"/>
    <property type="evidence" value="ECO:0007669"/>
    <property type="project" value="UniProtKB-ARBA"/>
</dbReference>
<accession>A0A512B392</accession>
<organism evidence="4 5">
    <name type="scientific">Adhaeribacter aerolatus</name>
    <dbReference type="NCBI Taxonomy" id="670289"/>
    <lineage>
        <taxon>Bacteria</taxon>
        <taxon>Pseudomonadati</taxon>
        <taxon>Bacteroidota</taxon>
        <taxon>Cytophagia</taxon>
        <taxon>Cytophagales</taxon>
        <taxon>Hymenobacteraceae</taxon>
        <taxon>Adhaeribacter</taxon>
    </lineage>
</organism>
<comment type="caution">
    <text evidence="4">The sequence shown here is derived from an EMBL/GenBank/DDBJ whole genome shotgun (WGS) entry which is preliminary data.</text>
</comment>
<evidence type="ECO:0000313" key="5">
    <source>
        <dbReference type="Proteomes" id="UP000321532"/>
    </source>
</evidence>
<dbReference type="OrthoDB" id="9807829at2"/>
<keyword evidence="2" id="KW-0413">Isomerase</keyword>
<dbReference type="InterPro" id="IPR006145">
    <property type="entry name" value="PsdUridine_synth_RsuA/RluA"/>
</dbReference>
<gene>
    <name evidence="4" type="ORF">AAE02nite_40930</name>
</gene>
<dbReference type="GO" id="GO:0006396">
    <property type="term" value="P:RNA processing"/>
    <property type="evidence" value="ECO:0007669"/>
    <property type="project" value="UniProtKB-ARBA"/>
</dbReference>
<dbReference type="AlphaFoldDB" id="A0A512B392"/>
<reference evidence="4 5" key="1">
    <citation type="submission" date="2019-07" db="EMBL/GenBank/DDBJ databases">
        <title>Whole genome shotgun sequence of Adhaeribacter aerolatus NBRC 106133.</title>
        <authorList>
            <person name="Hosoyama A."/>
            <person name="Uohara A."/>
            <person name="Ohji S."/>
            <person name="Ichikawa N."/>
        </authorList>
    </citation>
    <scope>NUCLEOTIDE SEQUENCE [LARGE SCALE GENOMIC DNA]</scope>
    <source>
        <strain evidence="4 5">NBRC 106133</strain>
    </source>
</reference>
<dbReference type="PANTHER" id="PTHR21600:SF83">
    <property type="entry name" value="PSEUDOURIDYLATE SYNTHASE RPUSD4, MITOCHONDRIAL"/>
    <property type="match status" value="1"/>
</dbReference>
<dbReference type="InterPro" id="IPR020103">
    <property type="entry name" value="PsdUridine_synth_cat_dom_sf"/>
</dbReference>
<dbReference type="PROSITE" id="PS01129">
    <property type="entry name" value="PSI_RLU"/>
    <property type="match status" value="1"/>
</dbReference>
<dbReference type="GO" id="GO:0003723">
    <property type="term" value="F:RNA binding"/>
    <property type="evidence" value="ECO:0007669"/>
    <property type="project" value="InterPro"/>
</dbReference>
<dbReference type="SUPFAM" id="SSF55120">
    <property type="entry name" value="Pseudouridine synthase"/>
    <property type="match status" value="1"/>
</dbReference>
<dbReference type="GO" id="GO:0009982">
    <property type="term" value="F:pseudouridine synthase activity"/>
    <property type="evidence" value="ECO:0007669"/>
    <property type="project" value="InterPro"/>
</dbReference>
<dbReference type="GO" id="GO:0001522">
    <property type="term" value="P:pseudouridine synthesis"/>
    <property type="evidence" value="ECO:0007669"/>
    <property type="project" value="InterPro"/>
</dbReference>
<name>A0A512B392_9BACT</name>
<evidence type="ECO:0000256" key="1">
    <source>
        <dbReference type="ARBA" id="ARBA00010876"/>
    </source>
</evidence>
<dbReference type="Proteomes" id="UP000321532">
    <property type="component" value="Unassembled WGS sequence"/>
</dbReference>
<protein>
    <submittedName>
        <fullName evidence="4">RNA pseudouridine synthase</fullName>
    </submittedName>
</protein>
<dbReference type="PANTHER" id="PTHR21600">
    <property type="entry name" value="MITOCHONDRIAL RNA PSEUDOURIDINE SYNTHASE"/>
    <property type="match status" value="1"/>
</dbReference>
<keyword evidence="5" id="KW-1185">Reference proteome</keyword>
<dbReference type="InterPro" id="IPR006224">
    <property type="entry name" value="PsdUridine_synth_RluA-like_CS"/>
</dbReference>
<dbReference type="CDD" id="cd02869">
    <property type="entry name" value="PseudoU_synth_RluA_like"/>
    <property type="match status" value="1"/>
</dbReference>
<feature type="domain" description="Pseudouridine synthase RsuA/RluA-like" evidence="3">
    <location>
        <begin position="18"/>
        <end position="174"/>
    </location>
</feature>
<evidence type="ECO:0000256" key="2">
    <source>
        <dbReference type="ARBA" id="ARBA00023235"/>
    </source>
</evidence>
<comment type="similarity">
    <text evidence="1">Belongs to the pseudouridine synthase RluA family.</text>
</comment>
<proteinExistence type="inferred from homology"/>
<dbReference type="EMBL" id="BJYS01000036">
    <property type="protein sequence ID" value="GEO06429.1"/>
    <property type="molecule type" value="Genomic_DNA"/>
</dbReference>
<sequence>MKNSFTIQDRHVVYEDNHLLVINKPAGILVQGDETGDKPLSELAKEYLKEKYNKPGNVFMGVVHRLDRPVSGLVLLAKTSKALTRLNELFRNDKIRKTYLAITVQKPPRPSDRLVHWLVKDEARNVTKAFTNNQKGGLQSELSYELLGREQEYYLLRVNPVTGRPHQIRVQLASQGCPLLGDLKYGARAPLPDKSIGLHAYQLQFEHPIQKTLMQLTAPVPDTPNWQPFQKLITGLV</sequence>
<dbReference type="Gene3D" id="3.30.2350.10">
    <property type="entry name" value="Pseudouridine synthase"/>
    <property type="match status" value="1"/>
</dbReference>